<keyword evidence="4" id="KW-1185">Reference proteome</keyword>
<dbReference type="OrthoDB" id="1525151at2"/>
<dbReference type="EMBL" id="CP022387">
    <property type="protein sequence ID" value="ATA90002.1"/>
    <property type="molecule type" value="Genomic_DNA"/>
</dbReference>
<dbReference type="SUPFAM" id="SSF54285">
    <property type="entry name" value="MoaD/ThiS"/>
    <property type="match status" value="1"/>
</dbReference>
<proteinExistence type="predicted"/>
<protein>
    <submittedName>
        <fullName evidence="2">Sulfur carrier protein ThiS</fullName>
    </submittedName>
    <submittedName>
        <fullName evidence="1">Thiamine biosynthesis protein ThiS</fullName>
    </submittedName>
</protein>
<dbReference type="InterPro" id="IPR010035">
    <property type="entry name" value="Thi_S"/>
</dbReference>
<dbReference type="RefSeq" id="WP_095896558.1">
    <property type="nucleotide sequence ID" value="NZ_BOPJ01000016.1"/>
</dbReference>
<reference evidence="3" key="3">
    <citation type="submission" date="2017-06" db="EMBL/GenBank/DDBJ databases">
        <title>Capnocytophaga spp. assemblies.</title>
        <authorList>
            <person name="Gulvik C.A."/>
        </authorList>
    </citation>
    <scope>NUCLEOTIDE SEQUENCE [LARGE SCALE GENOMIC DNA]</scope>
    <source>
        <strain evidence="3">H2177</strain>
    </source>
</reference>
<dbReference type="AlphaFoldDB" id="A0A250FXX7"/>
<dbReference type="PANTHER" id="PTHR34472">
    <property type="entry name" value="SULFUR CARRIER PROTEIN THIS"/>
    <property type="match status" value="1"/>
</dbReference>
<dbReference type="Proteomes" id="UP001622370">
    <property type="component" value="Unassembled WGS sequence"/>
</dbReference>
<reference evidence="2" key="4">
    <citation type="submission" date="2024-10" db="EMBL/GenBank/DDBJ databases">
        <authorList>
            <person name="Bergman P."/>
            <person name="Andersson A.F."/>
            <person name="Zangenah S."/>
            <person name="Abbasi N."/>
        </authorList>
    </citation>
    <scope>NUCLEOTIDE SEQUENCE</scope>
    <source>
        <strain evidence="2">W5</strain>
    </source>
</reference>
<organism evidence="1 3">
    <name type="scientific">Capnocytophaga stomatis</name>
    <dbReference type="NCBI Taxonomy" id="1848904"/>
    <lineage>
        <taxon>Bacteria</taxon>
        <taxon>Pseudomonadati</taxon>
        <taxon>Bacteroidota</taxon>
        <taxon>Flavobacteriia</taxon>
        <taxon>Flavobacteriales</taxon>
        <taxon>Flavobacteriaceae</taxon>
        <taxon>Capnocytophaga</taxon>
    </lineage>
</organism>
<gene>
    <name evidence="1" type="primary">thiS</name>
    <name evidence="2" type="ORF">ACI76L_08895</name>
    <name evidence="1" type="ORF">CGC58_09885</name>
</gene>
<dbReference type="NCBIfam" id="TIGR01683">
    <property type="entry name" value="thiS"/>
    <property type="match status" value="1"/>
</dbReference>
<evidence type="ECO:0000313" key="2">
    <source>
        <dbReference type="EMBL" id="MFK8293898.1"/>
    </source>
</evidence>
<evidence type="ECO:0000313" key="4">
    <source>
        <dbReference type="Proteomes" id="UP001622370"/>
    </source>
</evidence>
<dbReference type="CDD" id="cd00565">
    <property type="entry name" value="Ubl_ThiS"/>
    <property type="match status" value="1"/>
</dbReference>
<dbReference type="InterPro" id="IPR012675">
    <property type="entry name" value="Beta-grasp_dom_sf"/>
</dbReference>
<name>A0A250FXX7_9FLAO</name>
<dbReference type="InterPro" id="IPR003749">
    <property type="entry name" value="ThiS/MoaD-like"/>
</dbReference>
<reference evidence="1" key="2">
    <citation type="journal article" date="2017" name="Genome Announc.">
        <title>Twelve Complete Reference Genomes of Clinical Isolates in the Capnocytophaga Genus.</title>
        <authorList>
            <person name="Villarma A."/>
            <person name="Gulvik C.A."/>
            <person name="Rowe L.A."/>
            <person name="Sheth M."/>
            <person name="Juieng P."/>
            <person name="Nicholson A.C."/>
            <person name="Loparev V.N."/>
            <person name="McQuiston J.R."/>
        </authorList>
    </citation>
    <scope>NUCLEOTIDE SEQUENCE</scope>
    <source>
        <strain evidence="1">H2177</strain>
    </source>
</reference>
<dbReference type="PANTHER" id="PTHR34472:SF1">
    <property type="entry name" value="SULFUR CARRIER PROTEIN THIS"/>
    <property type="match status" value="1"/>
</dbReference>
<dbReference type="InterPro" id="IPR016155">
    <property type="entry name" value="Mopterin_synth/thiamin_S_b"/>
</dbReference>
<evidence type="ECO:0000313" key="3">
    <source>
        <dbReference type="Proteomes" id="UP000217348"/>
    </source>
</evidence>
<evidence type="ECO:0000313" key="1">
    <source>
        <dbReference type="EMBL" id="ATA90002.1"/>
    </source>
</evidence>
<sequence length="67" mass="7180">MEITINNQSVYFEKQPLLEELVLSFTSGKTNGIAVALNGKVVAKEQWAATLVNTSDNVLIITATQGG</sequence>
<dbReference type="Proteomes" id="UP000217348">
    <property type="component" value="Chromosome"/>
</dbReference>
<dbReference type="Pfam" id="PF02597">
    <property type="entry name" value="ThiS"/>
    <property type="match status" value="1"/>
</dbReference>
<reference evidence="2 4" key="1">
    <citation type="journal article" date="2016" name="Sci. Rep.">
        <title>Whole genome sequencing identifies a novel species of the genus Capnocytophaga isolated from dog and cat bite wounds in humans.</title>
        <authorList>
            <person name="Zangenah S."/>
            <person name="Abbasi N."/>
            <person name="Andersson A.F."/>
            <person name="Bergman P."/>
        </authorList>
    </citation>
    <scope>NUCLEOTIDE SEQUENCE [LARGE SCALE GENOMIC DNA]</scope>
    <source>
        <strain evidence="2 4">W5</strain>
    </source>
</reference>
<dbReference type="Gene3D" id="3.10.20.30">
    <property type="match status" value="1"/>
</dbReference>
<dbReference type="KEGG" id="csto:CGC58_09885"/>
<dbReference type="EMBL" id="JBJGWJ010000006">
    <property type="protein sequence ID" value="MFK8293898.1"/>
    <property type="molecule type" value="Genomic_DNA"/>
</dbReference>
<accession>A0A250FXX7</accession>